<keyword evidence="11" id="KW-1185">Reference proteome</keyword>
<evidence type="ECO:0000256" key="1">
    <source>
        <dbReference type="ARBA" id="ARBA00001286"/>
    </source>
</evidence>
<dbReference type="AlphaFoldDB" id="A0A401FIR9"/>
<dbReference type="OrthoDB" id="9802228at2"/>
<dbReference type="CDD" id="cd06445">
    <property type="entry name" value="ATase"/>
    <property type="match status" value="1"/>
</dbReference>
<dbReference type="Proteomes" id="UP000286974">
    <property type="component" value="Unassembled WGS sequence"/>
</dbReference>
<dbReference type="InterPro" id="IPR014048">
    <property type="entry name" value="MethylDNA_cys_MeTrfase_DNA-bd"/>
</dbReference>
<organism evidence="10 11">
    <name type="scientific">Lentilactobacillus kosonis</name>
    <dbReference type="NCBI Taxonomy" id="2810561"/>
    <lineage>
        <taxon>Bacteria</taxon>
        <taxon>Bacillati</taxon>
        <taxon>Bacillota</taxon>
        <taxon>Bacilli</taxon>
        <taxon>Lactobacillales</taxon>
        <taxon>Lactobacillaceae</taxon>
        <taxon>Lentilactobacillus</taxon>
    </lineage>
</organism>
<evidence type="ECO:0000256" key="7">
    <source>
        <dbReference type="ARBA" id="ARBA00023204"/>
    </source>
</evidence>
<proteinExistence type="inferred from homology"/>
<evidence type="ECO:0000256" key="6">
    <source>
        <dbReference type="ARBA" id="ARBA00022763"/>
    </source>
</evidence>
<dbReference type="NCBIfam" id="TIGR00589">
    <property type="entry name" value="ogt"/>
    <property type="match status" value="1"/>
</dbReference>
<dbReference type="InterPro" id="IPR036388">
    <property type="entry name" value="WH-like_DNA-bd_sf"/>
</dbReference>
<keyword evidence="4 10" id="KW-0489">Methyltransferase</keyword>
<sequence>MKKIYWDSVEIDHTKFFFTVTEAGINFVSSPGKRLSEMFNFYPDIRYQVEFTYDEEKTAAYREQFEDYFAGKERHFDLPIDLTEAGTEFQQLVWNTIAEIPYGETISYSDLAAKVGNRDAARAVAHAVALNPVLIMIPCHRIIKADGALGQYRGGEEQKATLLELESRAPKKSFINKLPLPKLSQLGRPDL</sequence>
<comment type="caution">
    <text evidence="10">The sequence shown here is derived from an EMBL/GenBank/DDBJ whole genome shotgun (WGS) entry which is preliminary data.</text>
</comment>
<dbReference type="PANTHER" id="PTHR10815">
    <property type="entry name" value="METHYLATED-DNA--PROTEIN-CYSTEINE METHYLTRANSFERASE"/>
    <property type="match status" value="1"/>
</dbReference>
<keyword evidence="7" id="KW-0234">DNA repair</keyword>
<dbReference type="Gene3D" id="3.30.160.70">
    <property type="entry name" value="Methylated DNA-protein cysteine methyltransferase domain"/>
    <property type="match status" value="1"/>
</dbReference>
<dbReference type="Gene3D" id="1.10.10.10">
    <property type="entry name" value="Winged helix-like DNA-binding domain superfamily/Winged helix DNA-binding domain"/>
    <property type="match status" value="1"/>
</dbReference>
<evidence type="ECO:0000256" key="4">
    <source>
        <dbReference type="ARBA" id="ARBA00022603"/>
    </source>
</evidence>
<dbReference type="STRING" id="1138822.PL11_002470"/>
<reference evidence="10 11" key="1">
    <citation type="submission" date="2017-11" db="EMBL/GenBank/DDBJ databases">
        <title>Draft Genome Sequence of Lactobacillus curieae NBRC 111893 isolated from Koso, a Japanese sugar-Vegetable Fermented Beverage.</title>
        <authorList>
            <person name="Chiou T.Y."/>
            <person name="Oshima K."/>
            <person name="Suda W."/>
            <person name="Hattori M."/>
            <person name="Takahashi T."/>
        </authorList>
    </citation>
    <scope>NUCLEOTIDE SEQUENCE [LARGE SCALE GENOMIC DNA]</scope>
    <source>
        <strain evidence="10 11">NBRC111893</strain>
    </source>
</reference>
<feature type="domain" description="Methylated-DNA-[protein]-cysteine S-methyltransferase DNA binding" evidence="9">
    <location>
        <begin position="88"/>
        <end position="167"/>
    </location>
</feature>
<dbReference type="RefSeq" id="WP_125007688.1">
    <property type="nucleotide sequence ID" value="NZ_BEXA01000001.1"/>
</dbReference>
<dbReference type="InterPro" id="IPR036217">
    <property type="entry name" value="MethylDNA_cys_MeTrfase_DNAb"/>
</dbReference>
<dbReference type="Pfam" id="PF01035">
    <property type="entry name" value="DNA_binding_1"/>
    <property type="match status" value="1"/>
</dbReference>
<evidence type="ECO:0000256" key="3">
    <source>
        <dbReference type="ARBA" id="ARBA00011918"/>
    </source>
</evidence>
<dbReference type="PANTHER" id="PTHR10815:SF12">
    <property type="entry name" value="METHYLATED-DNA--PROTEIN-CYSTEINE METHYLTRANSFERASE, INDUCIBLE"/>
    <property type="match status" value="1"/>
</dbReference>
<dbReference type="PROSITE" id="PS00374">
    <property type="entry name" value="MGMT"/>
    <property type="match status" value="1"/>
</dbReference>
<dbReference type="FunFam" id="1.10.10.10:FF:000214">
    <property type="entry name" value="Methylated-DNA--protein-cysteine methyltransferase"/>
    <property type="match status" value="1"/>
</dbReference>
<comment type="similarity">
    <text evidence="2">Belongs to the MGMT family.</text>
</comment>
<evidence type="ECO:0000313" key="11">
    <source>
        <dbReference type="Proteomes" id="UP000286974"/>
    </source>
</evidence>
<gene>
    <name evidence="10" type="ORF">NBRC111893_297</name>
</gene>
<accession>A0A401FIR9</accession>
<dbReference type="GO" id="GO:0032259">
    <property type="term" value="P:methylation"/>
    <property type="evidence" value="ECO:0007669"/>
    <property type="project" value="UniProtKB-KW"/>
</dbReference>
<name>A0A401FIR9_9LACO</name>
<dbReference type="GO" id="GO:0006281">
    <property type="term" value="P:DNA repair"/>
    <property type="evidence" value="ECO:0007669"/>
    <property type="project" value="UniProtKB-KW"/>
</dbReference>
<evidence type="ECO:0000256" key="8">
    <source>
        <dbReference type="ARBA" id="ARBA00049348"/>
    </source>
</evidence>
<evidence type="ECO:0000313" key="10">
    <source>
        <dbReference type="EMBL" id="GAY72151.1"/>
    </source>
</evidence>
<dbReference type="GO" id="GO:0003908">
    <property type="term" value="F:methylated-DNA-[protein]-cysteine S-methyltransferase activity"/>
    <property type="evidence" value="ECO:0007669"/>
    <property type="project" value="UniProtKB-EC"/>
</dbReference>
<evidence type="ECO:0000256" key="2">
    <source>
        <dbReference type="ARBA" id="ARBA00008711"/>
    </source>
</evidence>
<comment type="catalytic activity">
    <reaction evidence="8">
        <text>a 6-O-methyl-2'-deoxyguanosine in DNA + L-cysteinyl-[protein] = S-methyl-L-cysteinyl-[protein] + a 2'-deoxyguanosine in DNA</text>
        <dbReference type="Rhea" id="RHEA:24000"/>
        <dbReference type="Rhea" id="RHEA-COMP:10131"/>
        <dbReference type="Rhea" id="RHEA-COMP:10132"/>
        <dbReference type="Rhea" id="RHEA-COMP:11367"/>
        <dbReference type="Rhea" id="RHEA-COMP:11368"/>
        <dbReference type="ChEBI" id="CHEBI:29950"/>
        <dbReference type="ChEBI" id="CHEBI:82612"/>
        <dbReference type="ChEBI" id="CHEBI:85445"/>
        <dbReference type="ChEBI" id="CHEBI:85448"/>
        <dbReference type="EC" id="2.1.1.63"/>
    </reaction>
</comment>
<evidence type="ECO:0000259" key="9">
    <source>
        <dbReference type="Pfam" id="PF01035"/>
    </source>
</evidence>
<evidence type="ECO:0000256" key="5">
    <source>
        <dbReference type="ARBA" id="ARBA00022679"/>
    </source>
</evidence>
<keyword evidence="5 10" id="KW-0808">Transferase</keyword>
<dbReference type="SUPFAM" id="SSF46767">
    <property type="entry name" value="Methylated DNA-protein cysteine methyltransferase, C-terminal domain"/>
    <property type="match status" value="1"/>
</dbReference>
<dbReference type="EMBL" id="BEXA01000001">
    <property type="protein sequence ID" value="GAY72151.1"/>
    <property type="molecule type" value="Genomic_DNA"/>
</dbReference>
<dbReference type="InterPro" id="IPR001497">
    <property type="entry name" value="MethylDNA_cys_MeTrfase_AS"/>
</dbReference>
<protein>
    <recommendedName>
        <fullName evidence="3">methylated-DNA--[protein]-cysteine S-methyltransferase</fullName>
        <ecNumber evidence="3">2.1.1.63</ecNumber>
    </recommendedName>
</protein>
<keyword evidence="6" id="KW-0227">DNA damage</keyword>
<dbReference type="EC" id="2.1.1.63" evidence="3"/>
<dbReference type="SUPFAM" id="SSF53155">
    <property type="entry name" value="Methylated DNA-protein cysteine methyltransferase domain"/>
    <property type="match status" value="1"/>
</dbReference>
<dbReference type="InterPro" id="IPR036631">
    <property type="entry name" value="MGMT_N_sf"/>
</dbReference>
<comment type="catalytic activity">
    <reaction evidence="1">
        <text>a 4-O-methyl-thymidine in DNA + L-cysteinyl-[protein] = a thymidine in DNA + S-methyl-L-cysteinyl-[protein]</text>
        <dbReference type="Rhea" id="RHEA:53428"/>
        <dbReference type="Rhea" id="RHEA-COMP:10131"/>
        <dbReference type="Rhea" id="RHEA-COMP:10132"/>
        <dbReference type="Rhea" id="RHEA-COMP:13555"/>
        <dbReference type="Rhea" id="RHEA-COMP:13556"/>
        <dbReference type="ChEBI" id="CHEBI:29950"/>
        <dbReference type="ChEBI" id="CHEBI:82612"/>
        <dbReference type="ChEBI" id="CHEBI:137386"/>
        <dbReference type="ChEBI" id="CHEBI:137387"/>
        <dbReference type="EC" id="2.1.1.63"/>
    </reaction>
</comment>